<feature type="transmembrane region" description="Helical" evidence="8">
    <location>
        <begin position="433"/>
        <end position="453"/>
    </location>
</feature>
<evidence type="ECO:0000256" key="2">
    <source>
        <dbReference type="ARBA" id="ARBA00022475"/>
    </source>
</evidence>
<keyword evidence="5 8" id="KW-0812">Transmembrane</keyword>
<dbReference type="PANTHER" id="PTHR33908:SF11">
    <property type="entry name" value="MEMBRANE PROTEIN"/>
    <property type="match status" value="1"/>
</dbReference>
<feature type="transmembrane region" description="Helical" evidence="8">
    <location>
        <begin position="14"/>
        <end position="33"/>
    </location>
</feature>
<feature type="transmembrane region" description="Helical" evidence="8">
    <location>
        <begin position="343"/>
        <end position="363"/>
    </location>
</feature>
<feature type="transmembrane region" description="Helical" evidence="8">
    <location>
        <begin position="215"/>
        <end position="231"/>
    </location>
</feature>
<gene>
    <name evidence="9" type="ORF">F4148_14250</name>
</gene>
<reference evidence="9" key="1">
    <citation type="submission" date="2019-09" db="EMBL/GenBank/DDBJ databases">
        <title>Characterisation of the sponge microbiome using genome-centric metagenomics.</title>
        <authorList>
            <person name="Engelberts J.P."/>
            <person name="Robbins S.J."/>
            <person name="De Goeij J.M."/>
            <person name="Aranda M."/>
            <person name="Bell S.C."/>
            <person name="Webster N.S."/>
        </authorList>
    </citation>
    <scope>NUCLEOTIDE SEQUENCE</scope>
    <source>
        <strain evidence="9">SB0675_bin_29</strain>
    </source>
</reference>
<dbReference type="GO" id="GO:0009103">
    <property type="term" value="P:lipopolysaccharide biosynthetic process"/>
    <property type="evidence" value="ECO:0007669"/>
    <property type="project" value="UniProtKB-ARBA"/>
</dbReference>
<feature type="transmembrane region" description="Helical" evidence="8">
    <location>
        <begin position="408"/>
        <end position="427"/>
    </location>
</feature>
<evidence type="ECO:0000313" key="9">
    <source>
        <dbReference type="EMBL" id="MYH62856.1"/>
    </source>
</evidence>
<dbReference type="EMBL" id="VYDA01000504">
    <property type="protein sequence ID" value="MYH62856.1"/>
    <property type="molecule type" value="Genomic_DNA"/>
</dbReference>
<dbReference type="AlphaFoldDB" id="A0A6B1G668"/>
<evidence type="ECO:0000256" key="8">
    <source>
        <dbReference type="SAM" id="Phobius"/>
    </source>
</evidence>
<keyword evidence="2" id="KW-1003">Cell membrane</keyword>
<feature type="transmembrane region" description="Helical" evidence="8">
    <location>
        <begin position="192"/>
        <end position="208"/>
    </location>
</feature>
<dbReference type="GO" id="GO:0016763">
    <property type="term" value="F:pentosyltransferase activity"/>
    <property type="evidence" value="ECO:0007669"/>
    <property type="project" value="TreeGrafter"/>
</dbReference>
<dbReference type="PANTHER" id="PTHR33908">
    <property type="entry name" value="MANNOSYLTRANSFERASE YKCB-RELATED"/>
    <property type="match status" value="1"/>
</dbReference>
<feature type="transmembrane region" description="Helical" evidence="8">
    <location>
        <begin position="375"/>
        <end position="396"/>
    </location>
</feature>
<evidence type="ECO:0000256" key="7">
    <source>
        <dbReference type="ARBA" id="ARBA00023136"/>
    </source>
</evidence>
<feature type="transmembrane region" description="Helical" evidence="8">
    <location>
        <begin position="237"/>
        <end position="254"/>
    </location>
</feature>
<keyword evidence="3" id="KW-0328">Glycosyltransferase</keyword>
<sequence length="757" mass="82256">MISRILFGTDIEKGLVGFLLVAFFVTGLTYSLVVPPFETPDEIYHYAFARHLAAGNGLPVQGPERTGPWEQEGSQPPLHYGLVALATAGIDQGGLDSFAEENPRANLGDPHQPGNKNFMLFSAQRRPLIGVNLALHVGRWISLVLGTMTVFFTYLLARCAFPGDTWSRLLATALVATIPQFTFISSRLSNDNMITVFSAATLVSLAALGGRTTRVGILWWEWVGLGLLLGLGALSKLQGLGLILLAAYTFTLYARRENAWGSLIQGAIWVAGVVLIVAGWWYIRNLVLYGDPFGTTNLLSVTGQRVEPLTLSGLYGELRGLQMSFWGLFGWFSILLPSWTYTLFEMLTALAASGAVIVCVRSLRASLVSVAPREQIVNAVGISWVWALISLSLLAYWISVAQGSQGRLLFPAISALVVIAVLGLRFWAGLLPVGSLVPLGLWSCSLYALGVLLPDSYGLDGSANVVNELPPDATPVGKVYGEGVELVAARLPDSDAFAGDAVPVTLYFRASQIQEKDHELFVHLLDADGLQIGNVTTHPGWGTRPLTLWEPGVLYEDSHQIPLLRSSPTVARMYVGFIDPASTALESEGLVPVAGGGPRIESRVIWTHYRQLEPLAVRYDGGISLVGVAVGQGEVQFATTEEIIMPRDRSMWVALQWQDPVDSETVYGTSLRLYAAESEGSWVFQEDTDLWKAAGATSAESALQATIDTLIRLDFPPELPAGEYELRLLLYDAVTLQTVVQDGTWEPELILGRLRVD</sequence>
<keyword evidence="6 8" id="KW-1133">Transmembrane helix</keyword>
<feature type="transmembrane region" description="Helical" evidence="8">
    <location>
        <begin position="137"/>
        <end position="157"/>
    </location>
</feature>
<evidence type="ECO:0000256" key="5">
    <source>
        <dbReference type="ARBA" id="ARBA00022692"/>
    </source>
</evidence>
<dbReference type="GO" id="GO:0005886">
    <property type="term" value="C:plasma membrane"/>
    <property type="evidence" value="ECO:0007669"/>
    <property type="project" value="UniProtKB-SubCell"/>
</dbReference>
<evidence type="ECO:0000256" key="6">
    <source>
        <dbReference type="ARBA" id="ARBA00022989"/>
    </source>
</evidence>
<accession>A0A6B1G668</accession>
<keyword evidence="7 8" id="KW-0472">Membrane</keyword>
<evidence type="ECO:0000256" key="3">
    <source>
        <dbReference type="ARBA" id="ARBA00022676"/>
    </source>
</evidence>
<keyword evidence="4" id="KW-0808">Transferase</keyword>
<feature type="transmembrane region" description="Helical" evidence="8">
    <location>
        <begin position="266"/>
        <end position="283"/>
    </location>
</feature>
<dbReference type="InterPro" id="IPR050297">
    <property type="entry name" value="LipidA_mod_glycosyltrf_83"/>
</dbReference>
<comment type="subcellular location">
    <subcellularLocation>
        <location evidence="1">Cell membrane</location>
        <topology evidence="1">Multi-pass membrane protein</topology>
    </subcellularLocation>
</comment>
<evidence type="ECO:0000256" key="4">
    <source>
        <dbReference type="ARBA" id="ARBA00022679"/>
    </source>
</evidence>
<comment type="caution">
    <text evidence="9">The sequence shown here is derived from an EMBL/GenBank/DDBJ whole genome shotgun (WGS) entry which is preliminary data.</text>
</comment>
<protein>
    <submittedName>
        <fullName evidence="9">Uncharacterized protein</fullName>
    </submittedName>
</protein>
<name>A0A6B1G668_9CHLR</name>
<proteinExistence type="predicted"/>
<evidence type="ECO:0000256" key="1">
    <source>
        <dbReference type="ARBA" id="ARBA00004651"/>
    </source>
</evidence>
<organism evidence="9">
    <name type="scientific">Caldilineaceae bacterium SB0675_bin_29</name>
    <dbReference type="NCBI Taxonomy" id="2605266"/>
    <lineage>
        <taxon>Bacteria</taxon>
        <taxon>Bacillati</taxon>
        <taxon>Chloroflexota</taxon>
        <taxon>Caldilineae</taxon>
        <taxon>Caldilineales</taxon>
        <taxon>Caldilineaceae</taxon>
    </lineage>
</organism>